<dbReference type="InterPro" id="IPR025897">
    <property type="entry name" value="Antitoxin_SpoIISB"/>
</dbReference>
<evidence type="ECO:0000313" key="2">
    <source>
        <dbReference type="EMBL" id="PCK21987.1"/>
    </source>
</evidence>
<gene>
    <name evidence="2" type="ORF">CEY02_05870</name>
</gene>
<dbReference type="Pfam" id="PF14185">
    <property type="entry name" value="SpoIISB_antitox"/>
    <property type="match status" value="1"/>
</dbReference>
<comment type="caution">
    <text evidence="2">The sequence shown here is derived from an EMBL/GenBank/DDBJ whole genome shotgun (WGS) entry which is preliminary data.</text>
</comment>
<reference evidence="2 3" key="1">
    <citation type="submission" date="2017-06" db="EMBL/GenBank/DDBJ databases">
        <title>Draft Genome Sequence of Bacillus sp Strain 36R Isolated from saline sediment at Atanasia, Sonora, Mexico.</title>
        <authorList>
            <person name="Sanchez Diaz R."/>
            <person name="Quiroz Macias M.E."/>
            <person name="Ibarra Gamez J.C."/>
            <person name="Enciso Ibarra J."/>
            <person name="Gomez Gil B."/>
            <person name="Galaviz Silva L."/>
        </authorList>
    </citation>
    <scope>NUCLEOTIDE SEQUENCE [LARGE SCALE GENOMIC DNA]</scope>
    <source>
        <strain evidence="2 3">36R_ATNSAL</strain>
    </source>
</reference>
<accession>A0A2A5IYE2</accession>
<sequence length="58" mass="6971">MKMDHALQGDNNSRKKNPFKILKKKRHISMADYKVSPHTERIFKKNEQLLDEYKNKKA</sequence>
<organism evidence="2 3">
    <name type="scientific">Bacillus pumilus</name>
    <name type="common">Bacillus mesentericus</name>
    <dbReference type="NCBI Taxonomy" id="1408"/>
    <lineage>
        <taxon>Bacteria</taxon>
        <taxon>Bacillati</taxon>
        <taxon>Bacillota</taxon>
        <taxon>Bacilli</taxon>
        <taxon>Bacillales</taxon>
        <taxon>Bacillaceae</taxon>
        <taxon>Bacillus</taxon>
    </lineage>
</organism>
<dbReference type="Proteomes" id="UP000228754">
    <property type="component" value="Unassembled WGS sequence"/>
</dbReference>
<dbReference type="EMBL" id="NKHG01000040">
    <property type="protein sequence ID" value="PCK21987.1"/>
    <property type="molecule type" value="Genomic_DNA"/>
</dbReference>
<dbReference type="AlphaFoldDB" id="A0A2A5IYE2"/>
<evidence type="ECO:0000313" key="3">
    <source>
        <dbReference type="Proteomes" id="UP000228754"/>
    </source>
</evidence>
<name>A0A2A5IYE2_BACPU</name>
<dbReference type="Gene3D" id="1.20.5.740">
    <property type="entry name" value="Single helix bin"/>
    <property type="match status" value="1"/>
</dbReference>
<dbReference type="OrthoDB" id="2929672at2"/>
<feature type="region of interest" description="Disordered" evidence="1">
    <location>
        <begin position="1"/>
        <end position="20"/>
    </location>
</feature>
<proteinExistence type="predicted"/>
<protein>
    <submittedName>
        <fullName evidence="2">Stage II sporulation protein SB</fullName>
    </submittedName>
</protein>
<evidence type="ECO:0000256" key="1">
    <source>
        <dbReference type="SAM" id="MobiDB-lite"/>
    </source>
</evidence>